<proteinExistence type="predicted"/>
<dbReference type="PANTHER" id="PTHR35535">
    <property type="entry name" value="HEAT SHOCK PROTEIN HSLJ"/>
    <property type="match status" value="1"/>
</dbReference>
<keyword evidence="5" id="KW-1185">Reference proteome</keyword>
<sequence>MSKPRALVVLVPLLPALLLTACGTEGGQGSGSGAGTVSPDLPLTGTHWTVDEVTVDGSTSDAPGDARVAFGKDGRVTGSGGCNTFNATVAVKGDTLTASPGPMTEIACSEDRMRFEKQLVKAFSGELKGTLENDTLTLTSPDGRNVLALTAERPAPLRGTAWKVESLLSGQTASSLPAGSEGKARIVLGEDGKVTGNLGCNNFSATARTDATTLTVEGPAATTRMMCTGPQMKLETKLYELLDGPLTYRVDHRTLTLTDASGEGLTATAEPAGRA</sequence>
<feature type="domain" description="DUF306" evidence="2">
    <location>
        <begin position="155"/>
        <end position="266"/>
    </location>
</feature>
<dbReference type="GeneID" id="95455742"/>
<feature type="signal peptide" evidence="1">
    <location>
        <begin position="1"/>
        <end position="21"/>
    </location>
</feature>
<reference evidence="3" key="3">
    <citation type="submission" date="2023-08" db="EMBL/GenBank/DDBJ databases">
        <authorList>
            <person name="Sun Q."/>
            <person name="Ohkuma M."/>
        </authorList>
    </citation>
    <scope>NUCLEOTIDE SEQUENCE</scope>
    <source>
        <strain evidence="3">JCM 4205</strain>
    </source>
</reference>
<dbReference type="AlphaFoldDB" id="A0AAV4KN36"/>
<dbReference type="PANTHER" id="PTHR35535:SF2">
    <property type="entry name" value="DUF306 DOMAIN-CONTAINING PROTEIN"/>
    <property type="match status" value="1"/>
</dbReference>
<organism evidence="3 6">
    <name type="scientific">Streptomyces cinereoruber</name>
    <dbReference type="NCBI Taxonomy" id="67260"/>
    <lineage>
        <taxon>Bacteria</taxon>
        <taxon>Bacillati</taxon>
        <taxon>Actinomycetota</taxon>
        <taxon>Actinomycetes</taxon>
        <taxon>Kitasatosporales</taxon>
        <taxon>Streptomycetaceae</taxon>
        <taxon>Streptomyces</taxon>
    </lineage>
</organism>
<reference evidence="4 5" key="2">
    <citation type="submission" date="2017-09" db="EMBL/GenBank/DDBJ databases">
        <authorList>
            <person name="Lee N."/>
            <person name="Cho B.-K."/>
        </authorList>
    </citation>
    <scope>NUCLEOTIDE SEQUENCE [LARGE SCALE GENOMIC DNA]</scope>
    <source>
        <strain evidence="4 5">ATCC 19740</strain>
    </source>
</reference>
<dbReference type="PROSITE" id="PS51257">
    <property type="entry name" value="PROKAR_LIPOPROTEIN"/>
    <property type="match status" value="1"/>
</dbReference>
<dbReference type="Proteomes" id="UP000326029">
    <property type="component" value="Chromosome"/>
</dbReference>
<protein>
    <submittedName>
        <fullName evidence="3">Lipoprotein</fullName>
    </submittedName>
    <submittedName>
        <fullName evidence="4">META domain-containing protein</fullName>
    </submittedName>
</protein>
<reference evidence="3 6" key="1">
    <citation type="journal article" date="2014" name="Int. J. Syst. Evol. Microbiol.">
        <title>Complete genome sequence of Corynebacterium casei LMG S-19264T (=DSM 44701T), isolated from a smear-ripened cheese.</title>
        <authorList>
            <consortium name="US DOE Joint Genome Institute (JGI-PGF)"/>
            <person name="Walter F."/>
            <person name="Albersmeier A."/>
            <person name="Kalinowski J."/>
            <person name="Ruckert C."/>
        </authorList>
    </citation>
    <scope>NUCLEOTIDE SEQUENCE [LARGE SCALE GENOMIC DNA]</scope>
    <source>
        <strain evidence="3 6">JCM 4205</strain>
    </source>
</reference>
<keyword evidence="3" id="KW-0449">Lipoprotein</keyword>
<evidence type="ECO:0000313" key="3">
    <source>
        <dbReference type="EMBL" id="GGR33955.1"/>
    </source>
</evidence>
<dbReference type="Pfam" id="PF03724">
    <property type="entry name" value="META"/>
    <property type="match status" value="2"/>
</dbReference>
<feature type="domain" description="DUF306" evidence="2">
    <location>
        <begin position="42"/>
        <end position="149"/>
    </location>
</feature>
<name>A0AAV4KN36_9ACTN</name>
<feature type="chain" id="PRO_5043338110" evidence="1">
    <location>
        <begin position="22"/>
        <end position="275"/>
    </location>
</feature>
<keyword evidence="1" id="KW-0732">Signal</keyword>
<evidence type="ECO:0000259" key="2">
    <source>
        <dbReference type="Pfam" id="PF03724"/>
    </source>
</evidence>
<evidence type="ECO:0000313" key="4">
    <source>
        <dbReference type="EMBL" id="QEV33900.1"/>
    </source>
</evidence>
<dbReference type="InterPro" id="IPR038670">
    <property type="entry name" value="HslJ-like_sf"/>
</dbReference>
<evidence type="ECO:0000313" key="5">
    <source>
        <dbReference type="Proteomes" id="UP000326029"/>
    </source>
</evidence>
<evidence type="ECO:0000313" key="6">
    <source>
        <dbReference type="Proteomes" id="UP000642014"/>
    </source>
</evidence>
<accession>A0AAV4KN36</accession>
<dbReference type="InterPro" id="IPR005184">
    <property type="entry name" value="DUF306_Meta_HslJ"/>
</dbReference>
<evidence type="ECO:0000256" key="1">
    <source>
        <dbReference type="SAM" id="SignalP"/>
    </source>
</evidence>
<dbReference type="Proteomes" id="UP000642014">
    <property type="component" value="Unassembled WGS sequence"/>
</dbReference>
<dbReference type="EMBL" id="CP023693">
    <property type="protein sequence ID" value="QEV33900.1"/>
    <property type="molecule type" value="Genomic_DNA"/>
</dbReference>
<dbReference type="RefSeq" id="WP_152370502.1">
    <property type="nucleotide sequence ID" value="NZ_BMSJ01000007.1"/>
</dbReference>
<dbReference type="Gene3D" id="2.40.128.270">
    <property type="match status" value="2"/>
</dbReference>
<gene>
    <name evidence="4" type="ORF">CP977_18420</name>
    <name evidence="3" type="ORF">GCM10010497_41060</name>
</gene>
<dbReference type="InterPro" id="IPR053147">
    <property type="entry name" value="Hsp_HslJ-like"/>
</dbReference>
<dbReference type="EMBL" id="BMSJ01000007">
    <property type="protein sequence ID" value="GGR33955.1"/>
    <property type="molecule type" value="Genomic_DNA"/>
</dbReference>